<dbReference type="SUPFAM" id="SSF52047">
    <property type="entry name" value="RNI-like"/>
    <property type="match status" value="1"/>
</dbReference>
<dbReference type="PANTHER" id="PTHR38926:SF5">
    <property type="entry name" value="F-BOX AND LEUCINE-RICH REPEAT PROTEIN 6"/>
    <property type="match status" value="1"/>
</dbReference>
<proteinExistence type="predicted"/>
<reference evidence="1" key="1">
    <citation type="submission" date="2013-08" db="EMBL/GenBank/DDBJ databases">
        <title>Gene expansion shapes genome architecture in the human pathogen Lichtheimia corymbifera: an evolutionary genomics analysis in the ancient terrestrial Mucorales (Mucoromycotina).</title>
        <authorList>
            <person name="Schwartze V.U."/>
            <person name="Winter S."/>
            <person name="Shelest E."/>
            <person name="Marcet-Houben M."/>
            <person name="Horn F."/>
            <person name="Wehner S."/>
            <person name="Hoffmann K."/>
            <person name="Riege K."/>
            <person name="Sammeth M."/>
            <person name="Nowrousian M."/>
            <person name="Valiante V."/>
            <person name="Linde J."/>
            <person name="Jacobsen I.D."/>
            <person name="Marz M."/>
            <person name="Brakhage A.A."/>
            <person name="Gabaldon T."/>
            <person name="Bocker S."/>
            <person name="Voigt K."/>
        </authorList>
    </citation>
    <scope>NUCLEOTIDE SEQUENCE [LARGE SCALE GENOMIC DNA]</scope>
    <source>
        <strain evidence="1">FSU 9682</strain>
    </source>
</reference>
<keyword evidence="2" id="KW-1185">Reference proteome</keyword>
<dbReference type="SUPFAM" id="SSF48452">
    <property type="entry name" value="TPR-like"/>
    <property type="match status" value="1"/>
</dbReference>
<dbReference type="PANTHER" id="PTHR38926">
    <property type="entry name" value="F-BOX DOMAIN CONTAINING PROTEIN, EXPRESSED"/>
    <property type="match status" value="1"/>
</dbReference>
<dbReference type="Gene3D" id="3.80.10.10">
    <property type="entry name" value="Ribonuclease Inhibitor"/>
    <property type="match status" value="2"/>
</dbReference>
<evidence type="ECO:0008006" key="3">
    <source>
        <dbReference type="Google" id="ProtNLM"/>
    </source>
</evidence>
<accession>A0A068S0L9</accession>
<organism evidence="1 2">
    <name type="scientific">Lichtheimia corymbifera JMRC:FSU:9682</name>
    <dbReference type="NCBI Taxonomy" id="1263082"/>
    <lineage>
        <taxon>Eukaryota</taxon>
        <taxon>Fungi</taxon>
        <taxon>Fungi incertae sedis</taxon>
        <taxon>Mucoromycota</taxon>
        <taxon>Mucoromycotina</taxon>
        <taxon>Mucoromycetes</taxon>
        <taxon>Mucorales</taxon>
        <taxon>Lichtheimiaceae</taxon>
        <taxon>Lichtheimia</taxon>
    </lineage>
</organism>
<evidence type="ECO:0000313" key="1">
    <source>
        <dbReference type="EMBL" id="CDH54796.1"/>
    </source>
</evidence>
<dbReference type="InterPro" id="IPR011990">
    <property type="entry name" value="TPR-like_helical_dom_sf"/>
</dbReference>
<comment type="caution">
    <text evidence="1">The sequence shown here is derived from an EMBL/GenBank/DDBJ whole genome shotgun (WGS) entry which is preliminary data.</text>
</comment>
<dbReference type="Proteomes" id="UP000027586">
    <property type="component" value="Unassembled WGS sequence"/>
</dbReference>
<dbReference type="AlphaFoldDB" id="A0A068S0L9"/>
<name>A0A068S0L9_9FUNG</name>
<dbReference type="OrthoDB" id="629492at2759"/>
<sequence>MIHTYSTTRLKESLWNDVCQQPTITATRPQYEKLASDSTTQLQQCIQDVLHVLNDRATVLTLSANFATALRDATAMQEISPLSPLGYLREATIYSEQGRQQAAIDTCNEGLSVVDINDPGYSKLEEAKMVAMQRDACRLDFVSQLPFEVVTDVLFPMLMDDDGILDGRTRCPYLDVSKAWIDRASQACGGGFHFKIADQCTYPEVIRLAQYTKSIRIESISLGRWIPELFQRAKLCSLRELKIEGLRDTIKVDHLVSSLKSVRNTLTHLTIWESTNATPMAIHRFTRRGLSKQPLRLGDILINCPHMVMLDIAYQLDIDFSAAVLTRTWSKLTTLSLNCRNSVTFNGQFVAILKRFPSLKKLVLNPCFETQPMTIIRRYCPSMTDLQLKVTRTESSSLPERFEQLQWLRGGDGLERISISEDSRNGDVWTDVCLTLKQHHNTLVHLEFNLDYGGSNNLNLFNLEYPCIKTLALQSYGSNNACFGWWIMKKAPFLEELSITAWAIESHPALLDSTLPPTLRKLVLDLRATNNREYPALIETCLNRFGRQKEKCSLKELNIQYDRNGDIPATHAAAICSLKTLQHLTISSLLWKQSEMDRFTKMIVEGCPHLVSLELDGPNPSAYAINLLKRLQHLQHLAFTVAVFMDYKDVLDAFEAMPQLKSSRIFGVEGRVNREFISCLNSRRPDIKIVY</sequence>
<dbReference type="VEuPathDB" id="FungiDB:LCOR_06013.1"/>
<dbReference type="EMBL" id="CBTN010000025">
    <property type="protein sequence ID" value="CDH54796.1"/>
    <property type="molecule type" value="Genomic_DNA"/>
</dbReference>
<evidence type="ECO:0000313" key="2">
    <source>
        <dbReference type="Proteomes" id="UP000027586"/>
    </source>
</evidence>
<dbReference type="Gene3D" id="1.25.40.10">
    <property type="entry name" value="Tetratricopeptide repeat domain"/>
    <property type="match status" value="1"/>
</dbReference>
<protein>
    <recommendedName>
        <fullName evidence="3">F-box domain-containing protein</fullName>
    </recommendedName>
</protein>
<gene>
    <name evidence="1" type="ORF">LCOR_06013.1</name>
</gene>
<dbReference type="InterPro" id="IPR032675">
    <property type="entry name" value="LRR_dom_sf"/>
</dbReference>